<name>A0A0D2P5R5_HYPSF</name>
<dbReference type="Gene3D" id="3.40.50.300">
    <property type="entry name" value="P-loop containing nucleotide triphosphate hydrolases"/>
    <property type="match status" value="1"/>
</dbReference>
<protein>
    <recommendedName>
        <fullName evidence="2">G domain-containing protein</fullName>
    </recommendedName>
</protein>
<evidence type="ECO:0000313" key="4">
    <source>
        <dbReference type="Proteomes" id="UP000054270"/>
    </source>
</evidence>
<dbReference type="InterPro" id="IPR027417">
    <property type="entry name" value="P-loop_NTPase"/>
</dbReference>
<dbReference type="Proteomes" id="UP000054270">
    <property type="component" value="Unassembled WGS sequence"/>
</dbReference>
<dbReference type="InterPro" id="IPR006073">
    <property type="entry name" value="GTP-bd"/>
</dbReference>
<sequence length="318" mass="35596">MSYLPPHDWKRRGKMVRKSDPIFKDARPTDCIIAVMGATGTGKSTFINRILGPESLVRDKPAVGHELKSCTSQLQPILLTPTTYPNLPREFDGRLIIVDTPGFDDTYEDDSEILRRISVWLAASYSDSMKLGGMIYMHEISQPRMSGTARANTEVFQKLCGSTSMSSVFLVTTKWDDVDVGQGSKREVQLAEKYWKDMIAGKAQQRRFMNDEKTGRAIISEILDLYMARIRGGQLTLQIQTELVNLQKIIPDTEAAKSLKHSLEDALKAQRQLAEDMKTNGDGGRYKEAQDQINKILGELRALKVSFPRRLLAALGGA</sequence>
<reference evidence="4" key="1">
    <citation type="submission" date="2014-04" db="EMBL/GenBank/DDBJ databases">
        <title>Evolutionary Origins and Diversification of the Mycorrhizal Mutualists.</title>
        <authorList>
            <consortium name="DOE Joint Genome Institute"/>
            <consortium name="Mycorrhizal Genomics Consortium"/>
            <person name="Kohler A."/>
            <person name="Kuo A."/>
            <person name="Nagy L.G."/>
            <person name="Floudas D."/>
            <person name="Copeland A."/>
            <person name="Barry K.W."/>
            <person name="Cichocki N."/>
            <person name="Veneault-Fourrey C."/>
            <person name="LaButti K."/>
            <person name="Lindquist E.A."/>
            <person name="Lipzen A."/>
            <person name="Lundell T."/>
            <person name="Morin E."/>
            <person name="Murat C."/>
            <person name="Riley R."/>
            <person name="Ohm R."/>
            <person name="Sun H."/>
            <person name="Tunlid A."/>
            <person name="Henrissat B."/>
            <person name="Grigoriev I.V."/>
            <person name="Hibbett D.S."/>
            <person name="Martin F."/>
        </authorList>
    </citation>
    <scope>NUCLEOTIDE SEQUENCE [LARGE SCALE GENOMIC DNA]</scope>
    <source>
        <strain evidence="4">FD-334 SS-4</strain>
    </source>
</reference>
<dbReference type="STRING" id="945553.A0A0D2P5R5"/>
<keyword evidence="4" id="KW-1185">Reference proteome</keyword>
<dbReference type="SUPFAM" id="SSF52540">
    <property type="entry name" value="P-loop containing nucleoside triphosphate hydrolases"/>
    <property type="match status" value="1"/>
</dbReference>
<dbReference type="GO" id="GO:0005525">
    <property type="term" value="F:GTP binding"/>
    <property type="evidence" value="ECO:0007669"/>
    <property type="project" value="InterPro"/>
</dbReference>
<dbReference type="Pfam" id="PF01926">
    <property type="entry name" value="MMR_HSR1"/>
    <property type="match status" value="1"/>
</dbReference>
<accession>A0A0D2P5R5</accession>
<feature type="domain" description="G" evidence="2">
    <location>
        <begin position="33"/>
        <end position="108"/>
    </location>
</feature>
<evidence type="ECO:0000256" key="1">
    <source>
        <dbReference type="SAM" id="Coils"/>
    </source>
</evidence>
<organism evidence="3 4">
    <name type="scientific">Hypholoma sublateritium (strain FD-334 SS-4)</name>
    <dbReference type="NCBI Taxonomy" id="945553"/>
    <lineage>
        <taxon>Eukaryota</taxon>
        <taxon>Fungi</taxon>
        <taxon>Dikarya</taxon>
        <taxon>Basidiomycota</taxon>
        <taxon>Agaricomycotina</taxon>
        <taxon>Agaricomycetes</taxon>
        <taxon>Agaricomycetidae</taxon>
        <taxon>Agaricales</taxon>
        <taxon>Agaricineae</taxon>
        <taxon>Strophariaceae</taxon>
        <taxon>Hypholoma</taxon>
    </lineage>
</organism>
<feature type="coiled-coil region" evidence="1">
    <location>
        <begin position="260"/>
        <end position="306"/>
    </location>
</feature>
<keyword evidence="1" id="KW-0175">Coiled coil</keyword>
<gene>
    <name evidence="3" type="ORF">HYPSUDRAFT_133082</name>
</gene>
<dbReference type="EMBL" id="KN817528">
    <property type="protein sequence ID" value="KJA26249.1"/>
    <property type="molecule type" value="Genomic_DNA"/>
</dbReference>
<dbReference type="OrthoDB" id="8954335at2759"/>
<evidence type="ECO:0000259" key="2">
    <source>
        <dbReference type="Pfam" id="PF01926"/>
    </source>
</evidence>
<dbReference type="OMA" id="PAVGHEL"/>
<dbReference type="AlphaFoldDB" id="A0A0D2P5R5"/>
<dbReference type="CDD" id="cd00882">
    <property type="entry name" value="Ras_like_GTPase"/>
    <property type="match status" value="1"/>
</dbReference>
<evidence type="ECO:0000313" key="3">
    <source>
        <dbReference type="EMBL" id="KJA26249.1"/>
    </source>
</evidence>
<proteinExistence type="predicted"/>